<keyword evidence="2" id="KW-1185">Reference proteome</keyword>
<gene>
    <name evidence="1" type="ORF">LOD99_15532</name>
</gene>
<dbReference type="PANTHER" id="PTHR46409">
    <property type="entry name" value="HTH PSQ-TYPE DOMAIN-CONTAINING PROTEIN"/>
    <property type="match status" value="1"/>
</dbReference>
<dbReference type="EMBL" id="JAKMXF010000099">
    <property type="protein sequence ID" value="KAI6658263.1"/>
    <property type="molecule type" value="Genomic_DNA"/>
</dbReference>
<dbReference type="Proteomes" id="UP001165289">
    <property type="component" value="Unassembled WGS sequence"/>
</dbReference>
<dbReference type="PANTHER" id="PTHR46409:SF1">
    <property type="entry name" value="HTH PSQ-TYPE DOMAIN-CONTAINING PROTEIN"/>
    <property type="match status" value="1"/>
</dbReference>
<protein>
    <submittedName>
        <fullName evidence="1">Uncharacterized protein</fullName>
    </submittedName>
</protein>
<reference evidence="1 2" key="1">
    <citation type="journal article" date="2023" name="BMC Biol.">
        <title>The compact genome of the sponge Oopsacas minuta (Hexactinellida) is lacking key metazoan core genes.</title>
        <authorList>
            <person name="Santini S."/>
            <person name="Schenkelaars Q."/>
            <person name="Jourda C."/>
            <person name="Duchesne M."/>
            <person name="Belahbib H."/>
            <person name="Rocher C."/>
            <person name="Selva M."/>
            <person name="Riesgo A."/>
            <person name="Vervoort M."/>
            <person name="Leys S.P."/>
            <person name="Kodjabachian L."/>
            <person name="Le Bivic A."/>
            <person name="Borchiellini C."/>
            <person name="Claverie J.M."/>
            <person name="Renard E."/>
        </authorList>
    </citation>
    <scope>NUCLEOTIDE SEQUENCE [LARGE SCALE GENOMIC DNA]</scope>
    <source>
        <strain evidence="1">SPO-2</strain>
    </source>
</reference>
<sequence>MCDRYQNSDRAGAAIANAVLQDYGIITQEEDSQIIDRNKLHRSRFSNLNKDEKYLYNICHAVQTGICSSELASMQPGPIHHTRWTTLANRILRSYISTIHPTPELSWLVNFIVNCYVPVWFRIKSNPICTEGPKNMFFAISLLRDLSESDQEVICDVIQRNSYFCHPENLLLSMLADNDEQIRQKAVNTILDIRINSSLFRAIEIRPFNLPSIRFTVETYVDMIDWETSFITEPPFTRYLSKEVLINCVRAPLEIPAYPCHTQAVERTIQLITESSCSVTGEDARHGLILSTLTSREKMPAFESKKDYAC</sequence>
<evidence type="ECO:0000313" key="1">
    <source>
        <dbReference type="EMBL" id="KAI6658263.1"/>
    </source>
</evidence>
<name>A0AAV7KAI5_9METZ</name>
<dbReference type="AlphaFoldDB" id="A0AAV7KAI5"/>
<accession>A0AAV7KAI5</accession>
<organism evidence="1 2">
    <name type="scientific">Oopsacas minuta</name>
    <dbReference type="NCBI Taxonomy" id="111878"/>
    <lineage>
        <taxon>Eukaryota</taxon>
        <taxon>Metazoa</taxon>
        <taxon>Porifera</taxon>
        <taxon>Hexactinellida</taxon>
        <taxon>Hexasterophora</taxon>
        <taxon>Lyssacinosida</taxon>
        <taxon>Leucopsacidae</taxon>
        <taxon>Oopsacas</taxon>
    </lineage>
</organism>
<comment type="caution">
    <text evidence="1">The sequence shown here is derived from an EMBL/GenBank/DDBJ whole genome shotgun (WGS) entry which is preliminary data.</text>
</comment>
<evidence type="ECO:0000313" key="2">
    <source>
        <dbReference type="Proteomes" id="UP001165289"/>
    </source>
</evidence>
<proteinExistence type="predicted"/>